<organism evidence="2 3">
    <name type="scientific">Chitinibacter bivalviorum</name>
    <dbReference type="NCBI Taxonomy" id="2739434"/>
    <lineage>
        <taxon>Bacteria</taxon>
        <taxon>Pseudomonadati</taxon>
        <taxon>Pseudomonadota</taxon>
        <taxon>Betaproteobacteria</taxon>
        <taxon>Neisseriales</taxon>
        <taxon>Chitinibacteraceae</taxon>
        <taxon>Chitinibacter</taxon>
    </lineage>
</organism>
<feature type="compositionally biased region" description="Low complexity" evidence="1">
    <location>
        <begin position="408"/>
        <end position="428"/>
    </location>
</feature>
<evidence type="ECO:0000313" key="3">
    <source>
        <dbReference type="Proteomes" id="UP000509597"/>
    </source>
</evidence>
<feature type="region of interest" description="Disordered" evidence="1">
    <location>
        <begin position="392"/>
        <end position="440"/>
    </location>
</feature>
<gene>
    <name evidence="2" type="ORF">HQ393_10385</name>
</gene>
<feature type="compositionally biased region" description="Low complexity" evidence="1">
    <location>
        <begin position="483"/>
        <end position="494"/>
    </location>
</feature>
<protein>
    <submittedName>
        <fullName evidence="2">Uncharacterized protein</fullName>
    </submittedName>
</protein>
<dbReference type="RefSeq" id="WP_179355123.1">
    <property type="nucleotide sequence ID" value="NZ_CP058627.1"/>
</dbReference>
<dbReference type="KEGG" id="chiz:HQ393_10385"/>
<reference evidence="2 3" key="1">
    <citation type="submission" date="2020-07" db="EMBL/GenBank/DDBJ databases">
        <title>Complete genome sequence of Chitinibacter sp. 2T18.</title>
        <authorList>
            <person name="Bae J.-W."/>
            <person name="Choi J.-W."/>
        </authorList>
    </citation>
    <scope>NUCLEOTIDE SEQUENCE [LARGE SCALE GENOMIC DNA]</scope>
    <source>
        <strain evidence="2 3">2T18</strain>
    </source>
</reference>
<name>A0A7H9BKS4_9NEIS</name>
<keyword evidence="3" id="KW-1185">Reference proteome</keyword>
<accession>A0A7H9BKS4</accession>
<evidence type="ECO:0000313" key="2">
    <source>
        <dbReference type="EMBL" id="QLG88611.1"/>
    </source>
</evidence>
<proteinExistence type="predicted"/>
<evidence type="ECO:0000256" key="1">
    <source>
        <dbReference type="SAM" id="MobiDB-lite"/>
    </source>
</evidence>
<dbReference type="AlphaFoldDB" id="A0A7H9BKS4"/>
<feature type="compositionally biased region" description="Polar residues" evidence="1">
    <location>
        <begin position="535"/>
        <end position="544"/>
    </location>
</feature>
<dbReference type="Proteomes" id="UP000509597">
    <property type="component" value="Chromosome"/>
</dbReference>
<sequence length="544" mass="58480">MSLLDYLTGKIDQNQGAARKMGLLDYAQNMSSMNDMPQAMEPAPAMAVPQQQPIPTVQEAAQAQPKTMWDMLNAPKGKDDAMRSMMSNPMLHIGLGILANNTGNYGAFAPAIGRGALQGMNQAQEMQSAFTRQDLADAQLNGMRQQQDKTALRDKLTANLDYTTPEGRKAASDIFLRLGDPETADHILKFGRPALATGMVWDETEQAPKYDPRYIEGQVKIATAKAGANPPNLQVVPPTTTTPGYAFNPRTGIVERIQGLDARPEAPPKLKPVPASVLQAYTGNSAAIKRIDDVIATIKQSNASDHLGMKNYLPSDLLNYVDPDGVPLRASIADIGSQIIHDRSGAAVTAAEFPRLAPFVPIATDNPETSLKKLTAMRERLSAETDALTGFYTPDQGFEGIGEHRKPPTAAAPATTPNAGTPAPNSPAWKVPAATQQGRDGTALQIKQNELADLQGRLRTASPSEIPQIQTAIKAVQREISRATPAPAAQQPAPKTQPQPQAQPLPYLASGKPDTMRMKHGQLYVGKDGSKGRWNANTRSIDLE</sequence>
<dbReference type="EMBL" id="CP058627">
    <property type="protein sequence ID" value="QLG88611.1"/>
    <property type="molecule type" value="Genomic_DNA"/>
</dbReference>
<feature type="region of interest" description="Disordered" evidence="1">
    <location>
        <begin position="481"/>
        <end position="544"/>
    </location>
</feature>